<comment type="caution">
    <text evidence="4">The sequence shown here is derived from an EMBL/GenBank/DDBJ whole genome shotgun (WGS) entry which is preliminary data.</text>
</comment>
<dbReference type="InterPro" id="IPR029063">
    <property type="entry name" value="SAM-dependent_MTases_sf"/>
</dbReference>
<dbReference type="PANTHER" id="PTHR43861">
    <property type="entry name" value="TRANS-ACONITATE 2-METHYLTRANSFERASE-RELATED"/>
    <property type="match status" value="1"/>
</dbReference>
<protein>
    <submittedName>
        <fullName evidence="4">Class I SAM-dependent methyltransferase</fullName>
    </submittedName>
</protein>
<dbReference type="SUPFAM" id="SSF53335">
    <property type="entry name" value="S-adenosyl-L-methionine-dependent methyltransferases"/>
    <property type="match status" value="1"/>
</dbReference>
<name>A0A2W5TT57_9BACT</name>
<keyword evidence="2 4" id="KW-0808">Transferase</keyword>
<dbReference type="AlphaFoldDB" id="A0A2W5TT57"/>
<dbReference type="Proteomes" id="UP000249061">
    <property type="component" value="Unassembled WGS sequence"/>
</dbReference>
<dbReference type="Gene3D" id="3.40.50.150">
    <property type="entry name" value="Vaccinia Virus protein VP39"/>
    <property type="match status" value="1"/>
</dbReference>
<dbReference type="GO" id="GO:0032259">
    <property type="term" value="P:methylation"/>
    <property type="evidence" value="ECO:0007669"/>
    <property type="project" value="UniProtKB-KW"/>
</dbReference>
<dbReference type="InterPro" id="IPR041698">
    <property type="entry name" value="Methyltransf_25"/>
</dbReference>
<evidence type="ECO:0000256" key="2">
    <source>
        <dbReference type="ARBA" id="ARBA00022679"/>
    </source>
</evidence>
<dbReference type="PANTHER" id="PTHR43861:SF1">
    <property type="entry name" value="TRANS-ACONITATE 2-METHYLTRANSFERASE"/>
    <property type="match status" value="1"/>
</dbReference>
<gene>
    <name evidence="4" type="ORF">DI536_10705</name>
</gene>
<dbReference type="CDD" id="cd02440">
    <property type="entry name" value="AdoMet_MTases"/>
    <property type="match status" value="1"/>
</dbReference>
<keyword evidence="1 4" id="KW-0489">Methyltransferase</keyword>
<reference evidence="4 5" key="1">
    <citation type="submission" date="2017-08" db="EMBL/GenBank/DDBJ databases">
        <title>Infants hospitalized years apart are colonized by the same room-sourced microbial strains.</title>
        <authorList>
            <person name="Brooks B."/>
            <person name="Olm M.R."/>
            <person name="Firek B.A."/>
            <person name="Baker R."/>
            <person name="Thomas B.C."/>
            <person name="Morowitz M.J."/>
            <person name="Banfield J.F."/>
        </authorList>
    </citation>
    <scope>NUCLEOTIDE SEQUENCE [LARGE SCALE GENOMIC DNA]</scope>
    <source>
        <strain evidence="4">S2_003_000_R2_14</strain>
    </source>
</reference>
<dbReference type="EMBL" id="QFQP01000007">
    <property type="protein sequence ID" value="PZR14515.1"/>
    <property type="molecule type" value="Genomic_DNA"/>
</dbReference>
<feature type="domain" description="Methyltransferase" evidence="3">
    <location>
        <begin position="40"/>
        <end position="135"/>
    </location>
</feature>
<evidence type="ECO:0000259" key="3">
    <source>
        <dbReference type="Pfam" id="PF13649"/>
    </source>
</evidence>
<organism evidence="4 5">
    <name type="scientific">Archangium gephyra</name>
    <dbReference type="NCBI Taxonomy" id="48"/>
    <lineage>
        <taxon>Bacteria</taxon>
        <taxon>Pseudomonadati</taxon>
        <taxon>Myxococcota</taxon>
        <taxon>Myxococcia</taxon>
        <taxon>Myxococcales</taxon>
        <taxon>Cystobacterineae</taxon>
        <taxon>Archangiaceae</taxon>
        <taxon>Archangium</taxon>
    </lineage>
</organism>
<evidence type="ECO:0000313" key="5">
    <source>
        <dbReference type="Proteomes" id="UP000249061"/>
    </source>
</evidence>
<sequence>MSQYDALAELSEQTAHSPLRKFYEEHTLFNALGEVDAMSVLDLACGTGLYTRKLKERGAQRVVGVDSSEGMISYARHLEQSDARNVEYLVRDVSALGDVGKFDRVLAAYLLHYAPTREALFDMCRNVASALKPNGRFVTVCVSPDINLADPGYYLNYGFQLSGGKADGDLLTLEIVLPGMETRLFAHRWSRQSYEEALQSAGFVDITWHAPQCDPMGVEIFGAEFWEDYLRTPHAAVLSARIG</sequence>
<accession>A0A2W5TT57</accession>
<dbReference type="GO" id="GO:0008168">
    <property type="term" value="F:methyltransferase activity"/>
    <property type="evidence" value="ECO:0007669"/>
    <property type="project" value="UniProtKB-KW"/>
</dbReference>
<evidence type="ECO:0000313" key="4">
    <source>
        <dbReference type="EMBL" id="PZR14515.1"/>
    </source>
</evidence>
<dbReference type="Pfam" id="PF13649">
    <property type="entry name" value="Methyltransf_25"/>
    <property type="match status" value="1"/>
</dbReference>
<proteinExistence type="predicted"/>
<evidence type="ECO:0000256" key="1">
    <source>
        <dbReference type="ARBA" id="ARBA00022603"/>
    </source>
</evidence>